<dbReference type="RefSeq" id="WP_009839985.1">
    <property type="nucleotide sequence ID" value="NZ_CH959301.1"/>
</dbReference>
<sequence>MKKSLLVVAACSFLVSLNAQAAADRFIAANNSKETRICMATASNRPIALIVALKEQSMSRKSANQYIRCNDTPLAVFARVYELNKTGHYLKYENVSSTYIKDITMTAGDSVVIAGSR</sequence>
<organism evidence="2 3">
    <name type="scientific">Pseudoalteromonas tunicata D2</name>
    <dbReference type="NCBI Taxonomy" id="87626"/>
    <lineage>
        <taxon>Bacteria</taxon>
        <taxon>Pseudomonadati</taxon>
        <taxon>Pseudomonadota</taxon>
        <taxon>Gammaproteobacteria</taxon>
        <taxon>Alteromonadales</taxon>
        <taxon>Pseudoalteromonadaceae</taxon>
        <taxon>Pseudoalteromonas</taxon>
    </lineage>
</organism>
<comment type="caution">
    <text evidence="2">The sequence shown here is derived from an EMBL/GenBank/DDBJ whole genome shotgun (WGS) entry which is preliminary data.</text>
</comment>
<dbReference type="EMBL" id="AAOH01000004">
    <property type="protein sequence ID" value="EAR28153.1"/>
    <property type="molecule type" value="Genomic_DNA"/>
</dbReference>
<feature type="signal peptide" evidence="1">
    <location>
        <begin position="1"/>
        <end position="21"/>
    </location>
</feature>
<dbReference type="HOGENOM" id="CLU_168986_0_0_6"/>
<evidence type="ECO:0000313" key="2">
    <source>
        <dbReference type="EMBL" id="EAR28153.1"/>
    </source>
</evidence>
<evidence type="ECO:0000256" key="1">
    <source>
        <dbReference type="SAM" id="SignalP"/>
    </source>
</evidence>
<evidence type="ECO:0000313" key="3">
    <source>
        <dbReference type="Proteomes" id="UP000006201"/>
    </source>
</evidence>
<dbReference type="AlphaFoldDB" id="A4C9U5"/>
<name>A4C9U5_9GAMM</name>
<protein>
    <recommendedName>
        <fullName evidence="4">Orphan protein</fullName>
    </recommendedName>
</protein>
<dbReference type="Pfam" id="PF12514">
    <property type="entry name" value="DUF3718"/>
    <property type="match status" value="1"/>
</dbReference>
<reference evidence="2 3" key="1">
    <citation type="submission" date="2006-02" db="EMBL/GenBank/DDBJ databases">
        <authorList>
            <person name="Moran M.A."/>
            <person name="Kjelleberg S."/>
            <person name="Egan S."/>
            <person name="Saunders N."/>
            <person name="Thomas T."/>
            <person name="Ferriera S."/>
            <person name="Johnson J."/>
            <person name="Kravitz S."/>
            <person name="Halpern A."/>
            <person name="Remington K."/>
            <person name="Beeson K."/>
            <person name="Tran B."/>
            <person name="Rogers Y.-H."/>
            <person name="Friedman R."/>
            <person name="Venter J.C."/>
        </authorList>
    </citation>
    <scope>NUCLEOTIDE SEQUENCE [LARGE SCALE GENOMIC DNA]</scope>
    <source>
        <strain evidence="2 3">D2</strain>
    </source>
</reference>
<keyword evidence="1" id="KW-0732">Signal</keyword>
<dbReference type="OrthoDB" id="6402293at2"/>
<proteinExistence type="predicted"/>
<dbReference type="Proteomes" id="UP000006201">
    <property type="component" value="Unassembled WGS sequence"/>
</dbReference>
<accession>A4C9U5</accession>
<dbReference type="InterPro" id="IPR022193">
    <property type="entry name" value="DUF3718"/>
</dbReference>
<evidence type="ECO:0008006" key="4">
    <source>
        <dbReference type="Google" id="ProtNLM"/>
    </source>
</evidence>
<dbReference type="STRING" id="87626.PTD2_20097"/>
<feature type="chain" id="PRO_5002665855" description="Orphan protein" evidence="1">
    <location>
        <begin position="22"/>
        <end position="117"/>
    </location>
</feature>
<keyword evidence="3" id="KW-1185">Reference proteome</keyword>
<gene>
    <name evidence="2" type="ORF">PTD2_20097</name>
</gene>